<protein>
    <recommendedName>
        <fullName evidence="2">BON domain-containing protein</fullName>
    </recommendedName>
</protein>
<dbReference type="EMBL" id="CP022579">
    <property type="protein sequence ID" value="QEL66019.1"/>
    <property type="molecule type" value="Genomic_DNA"/>
</dbReference>
<gene>
    <name evidence="3" type="ORF">OTERR_25430</name>
</gene>
<sequence>MTQPSPVPQSPGRRTVRGLAAILVAATLASSLSGCFPVVAAGVGAGVLVVADRRTAGTYTEDQSISLKAGQRIGHIMGERSHINSTSYNRKVLLTGETDSEELRAKMEETVRGIANVDGVYNEIKIAPPTPFTSRSADTFITSKVKGRFVDANKFSANHVKVVTEAGVVYLLGLVTQREADDAVQIARTTGDVRKVVNLMEIISDAQAKDIDAKPPQSVDDGPRG</sequence>
<accession>A0A5C1EBP9</accession>
<reference evidence="3 4" key="1">
    <citation type="submission" date="2017-07" db="EMBL/GenBank/DDBJ databases">
        <title>Complete genome sequence of Oryzomicrobium terrae TPP412.</title>
        <authorList>
            <person name="Chiu L.-W."/>
            <person name="Lo K.-J."/>
            <person name="Tsai Y.-M."/>
            <person name="Lin S.-S."/>
            <person name="Kuo C.-H."/>
            <person name="Liu C.-T."/>
        </authorList>
    </citation>
    <scope>NUCLEOTIDE SEQUENCE [LARGE SCALE GENOMIC DNA]</scope>
    <source>
        <strain evidence="3 4">TPP412</strain>
    </source>
</reference>
<evidence type="ECO:0000313" key="3">
    <source>
        <dbReference type="EMBL" id="QEL66019.1"/>
    </source>
</evidence>
<dbReference type="AlphaFoldDB" id="A0A5C1EBP9"/>
<dbReference type="PANTHER" id="PTHR34606">
    <property type="entry name" value="BON DOMAIN-CONTAINING PROTEIN"/>
    <property type="match status" value="1"/>
</dbReference>
<dbReference type="InterPro" id="IPR006311">
    <property type="entry name" value="TAT_signal"/>
</dbReference>
<keyword evidence="4" id="KW-1185">Reference proteome</keyword>
<dbReference type="Pfam" id="PF04972">
    <property type="entry name" value="BON"/>
    <property type="match status" value="2"/>
</dbReference>
<feature type="domain" description="BON" evidence="2">
    <location>
        <begin position="137"/>
        <end position="204"/>
    </location>
</feature>
<dbReference type="RefSeq" id="WP_054622171.1">
    <property type="nucleotide sequence ID" value="NZ_CP022579.1"/>
</dbReference>
<dbReference type="Gene3D" id="3.30.1340.30">
    <property type="match status" value="1"/>
</dbReference>
<dbReference type="InterPro" id="IPR007055">
    <property type="entry name" value="BON_dom"/>
</dbReference>
<name>A0A5C1EBP9_9RHOO</name>
<dbReference type="InterPro" id="IPR051686">
    <property type="entry name" value="Lipoprotein_DolP"/>
</dbReference>
<dbReference type="SMART" id="SM00749">
    <property type="entry name" value="BON"/>
    <property type="match status" value="1"/>
</dbReference>
<dbReference type="PROSITE" id="PS51318">
    <property type="entry name" value="TAT"/>
    <property type="match status" value="1"/>
</dbReference>
<evidence type="ECO:0000259" key="2">
    <source>
        <dbReference type="PROSITE" id="PS50914"/>
    </source>
</evidence>
<dbReference type="InterPro" id="IPR014004">
    <property type="entry name" value="Transpt-assoc_nodulatn_dom_bac"/>
</dbReference>
<proteinExistence type="predicted"/>
<keyword evidence="1" id="KW-0732">Signal</keyword>
<dbReference type="PROSITE" id="PS50914">
    <property type="entry name" value="BON"/>
    <property type="match status" value="2"/>
</dbReference>
<evidence type="ECO:0000313" key="4">
    <source>
        <dbReference type="Proteomes" id="UP000323671"/>
    </source>
</evidence>
<feature type="domain" description="BON" evidence="2">
    <location>
        <begin position="61"/>
        <end position="128"/>
    </location>
</feature>
<dbReference type="Proteomes" id="UP000323671">
    <property type="component" value="Chromosome"/>
</dbReference>
<dbReference type="KEGG" id="otr:OTERR_25430"/>
<organism evidence="3 4">
    <name type="scientific">Oryzomicrobium terrae</name>
    <dbReference type="NCBI Taxonomy" id="1735038"/>
    <lineage>
        <taxon>Bacteria</taxon>
        <taxon>Pseudomonadati</taxon>
        <taxon>Pseudomonadota</taxon>
        <taxon>Betaproteobacteria</taxon>
        <taxon>Rhodocyclales</taxon>
        <taxon>Rhodocyclaceae</taxon>
        <taxon>Oryzomicrobium</taxon>
    </lineage>
</organism>
<dbReference type="PANTHER" id="PTHR34606:SF4">
    <property type="entry name" value="OUTER MEMBRANE LIPOPROTEIN DOLP"/>
    <property type="match status" value="1"/>
</dbReference>
<evidence type="ECO:0000256" key="1">
    <source>
        <dbReference type="ARBA" id="ARBA00022729"/>
    </source>
</evidence>